<evidence type="ECO:0000313" key="1">
    <source>
        <dbReference type="EMBL" id="SDH34219.1"/>
    </source>
</evidence>
<reference evidence="1 2" key="1">
    <citation type="submission" date="2016-10" db="EMBL/GenBank/DDBJ databases">
        <authorList>
            <person name="de Groot N.N."/>
        </authorList>
    </citation>
    <scope>NUCLEOTIDE SEQUENCE [LARGE SCALE GENOMIC DNA]</scope>
    <source>
        <strain evidence="2">P4B,CCM 7963,CECT 7998,DSM 25260,IBRC-M 10614,KCTC 13821</strain>
    </source>
</reference>
<dbReference type="STRING" id="930129.SAMN05216352_10113"/>
<dbReference type="Proteomes" id="UP000199017">
    <property type="component" value="Unassembled WGS sequence"/>
</dbReference>
<gene>
    <name evidence="1" type="ORF">SAMN05216352_10113</name>
</gene>
<accession>A0A1G8BLW1</accession>
<proteinExistence type="predicted"/>
<sequence>MIEGMFESVFPAADVEEEALIAGGEFPFCSYRAVRL</sequence>
<name>A0A1G8BLW1_9BACI</name>
<organism evidence="1 2">
    <name type="scientific">Alteribacillus bidgolensis</name>
    <dbReference type="NCBI Taxonomy" id="930129"/>
    <lineage>
        <taxon>Bacteria</taxon>
        <taxon>Bacillati</taxon>
        <taxon>Bacillota</taxon>
        <taxon>Bacilli</taxon>
        <taxon>Bacillales</taxon>
        <taxon>Bacillaceae</taxon>
        <taxon>Alteribacillus</taxon>
    </lineage>
</organism>
<evidence type="ECO:0000313" key="2">
    <source>
        <dbReference type="Proteomes" id="UP000199017"/>
    </source>
</evidence>
<dbReference type="AlphaFoldDB" id="A0A1G8BLW1"/>
<keyword evidence="2" id="KW-1185">Reference proteome</keyword>
<protein>
    <submittedName>
        <fullName evidence="1">Uncharacterized protein</fullName>
    </submittedName>
</protein>
<dbReference type="EMBL" id="FNDU01000001">
    <property type="protein sequence ID" value="SDH34219.1"/>
    <property type="molecule type" value="Genomic_DNA"/>
</dbReference>